<evidence type="ECO:0000259" key="1">
    <source>
        <dbReference type="PROSITE" id="PS50805"/>
    </source>
</evidence>
<proteinExistence type="predicted"/>
<dbReference type="SMART" id="SM00349">
    <property type="entry name" value="KRAB"/>
    <property type="match status" value="1"/>
</dbReference>
<sequence>MTENALTYNDVHIDFTWEEWSLLDTSQKNLYKDVMLETYKNLADIGMKETKLERSLLNIHNVLKPLHITVLFKGIKEHTLERNCINVTNVLKPLLVTVNFKCIKGNILERNRTDVISVVKPFLGKHDLRPKLKETLGWHVSIRVSVLPYPSGSDSICPRLQPLEGPPAYFHYGPF</sequence>
<dbReference type="SUPFAM" id="SSF109640">
    <property type="entry name" value="KRAB domain (Kruppel-associated box)"/>
    <property type="match status" value="1"/>
</dbReference>
<dbReference type="OrthoDB" id="9632179at2759"/>
<dbReference type="Pfam" id="PF01352">
    <property type="entry name" value="KRAB"/>
    <property type="match status" value="1"/>
</dbReference>
<dbReference type="CDD" id="cd07765">
    <property type="entry name" value="KRAB_A-box"/>
    <property type="match status" value="1"/>
</dbReference>
<protein>
    <submittedName>
        <fullName evidence="3">Zinc finger protein 844-like</fullName>
    </submittedName>
</protein>
<dbReference type="InterPro" id="IPR039938">
    <property type="entry name" value="Sp4-like"/>
</dbReference>
<dbReference type="InterPro" id="IPR001909">
    <property type="entry name" value="KRAB"/>
</dbReference>
<dbReference type="GeneID" id="118239748"/>
<dbReference type="GO" id="GO:0006355">
    <property type="term" value="P:regulation of DNA-templated transcription"/>
    <property type="evidence" value="ECO:0007669"/>
    <property type="project" value="InterPro"/>
</dbReference>
<dbReference type="PANTHER" id="PTHR14947:SF26">
    <property type="entry name" value="RIKEN CDNA D130040H23 GENE"/>
    <property type="match status" value="1"/>
</dbReference>
<gene>
    <name evidence="3" type="primary">LOC118239748</name>
</gene>
<evidence type="ECO:0000313" key="2">
    <source>
        <dbReference type="Proteomes" id="UP001108280"/>
    </source>
</evidence>
<dbReference type="InterPro" id="IPR036051">
    <property type="entry name" value="KRAB_dom_sf"/>
</dbReference>
<evidence type="ECO:0000313" key="3">
    <source>
        <dbReference type="RefSeq" id="XP_035309418.1"/>
    </source>
</evidence>
<dbReference type="KEGG" id="cge:118239748"/>
<accession>A0A9J7KFT2</accession>
<reference evidence="3" key="1">
    <citation type="submission" date="2025-08" db="UniProtKB">
        <authorList>
            <consortium name="RefSeq"/>
        </authorList>
    </citation>
    <scope>IDENTIFICATION</scope>
    <source>
        <strain evidence="3">17A/GY</strain>
        <tissue evidence="3">Liver</tissue>
    </source>
</reference>
<feature type="domain" description="KRAB" evidence="1">
    <location>
        <begin position="6"/>
        <end position="90"/>
    </location>
</feature>
<keyword evidence="2" id="KW-1185">Reference proteome</keyword>
<dbReference type="PROSITE" id="PS50805">
    <property type="entry name" value="KRAB"/>
    <property type="match status" value="1"/>
</dbReference>
<dbReference type="PANTHER" id="PTHR14947">
    <property type="entry name" value="ZINC FINGER PROTEIN"/>
    <property type="match status" value="1"/>
</dbReference>
<dbReference type="Gene3D" id="6.10.140.140">
    <property type="match status" value="1"/>
</dbReference>
<dbReference type="Proteomes" id="UP001108280">
    <property type="component" value="Unplaced"/>
</dbReference>
<dbReference type="AlphaFoldDB" id="A0A9J7KFT2"/>
<organism evidence="2 3">
    <name type="scientific">Cricetulus griseus</name>
    <name type="common">Chinese hamster</name>
    <name type="synonym">Cricetulus barabensis griseus</name>
    <dbReference type="NCBI Taxonomy" id="10029"/>
    <lineage>
        <taxon>Eukaryota</taxon>
        <taxon>Metazoa</taxon>
        <taxon>Chordata</taxon>
        <taxon>Craniata</taxon>
        <taxon>Vertebrata</taxon>
        <taxon>Euteleostomi</taxon>
        <taxon>Mammalia</taxon>
        <taxon>Eutheria</taxon>
        <taxon>Euarchontoglires</taxon>
        <taxon>Glires</taxon>
        <taxon>Rodentia</taxon>
        <taxon>Myomorpha</taxon>
        <taxon>Muroidea</taxon>
        <taxon>Cricetidae</taxon>
        <taxon>Cricetinae</taxon>
        <taxon>Cricetulus</taxon>
    </lineage>
</organism>
<name>A0A9J7KFT2_CRIGR</name>
<dbReference type="RefSeq" id="XP_035309418.1">
    <property type="nucleotide sequence ID" value="XM_035453527.1"/>
</dbReference>